<reference evidence="2" key="1">
    <citation type="submission" date="2018-02" db="EMBL/GenBank/DDBJ databases">
        <authorList>
            <person name="Cohen D.B."/>
            <person name="Kent A.D."/>
        </authorList>
    </citation>
    <scope>NUCLEOTIDE SEQUENCE</scope>
</reference>
<evidence type="ECO:0000313" key="2">
    <source>
        <dbReference type="EMBL" id="SPC81655.1"/>
    </source>
</evidence>
<proteinExistence type="predicted"/>
<gene>
    <name evidence="2" type="ORF">FSB_LOCUS9537</name>
</gene>
<protein>
    <submittedName>
        <fullName evidence="2">Uncharacterized protein</fullName>
    </submittedName>
</protein>
<keyword evidence="1" id="KW-0472">Membrane</keyword>
<feature type="transmembrane region" description="Helical" evidence="1">
    <location>
        <begin position="113"/>
        <end position="132"/>
    </location>
</feature>
<name>A0A2N9F3I5_FAGSY</name>
<dbReference type="EMBL" id="OIVN01000528">
    <property type="protein sequence ID" value="SPC81655.1"/>
    <property type="molecule type" value="Genomic_DNA"/>
</dbReference>
<organism evidence="2">
    <name type="scientific">Fagus sylvatica</name>
    <name type="common">Beechnut</name>
    <dbReference type="NCBI Taxonomy" id="28930"/>
    <lineage>
        <taxon>Eukaryota</taxon>
        <taxon>Viridiplantae</taxon>
        <taxon>Streptophyta</taxon>
        <taxon>Embryophyta</taxon>
        <taxon>Tracheophyta</taxon>
        <taxon>Spermatophyta</taxon>
        <taxon>Magnoliopsida</taxon>
        <taxon>eudicotyledons</taxon>
        <taxon>Gunneridae</taxon>
        <taxon>Pentapetalae</taxon>
        <taxon>rosids</taxon>
        <taxon>fabids</taxon>
        <taxon>Fagales</taxon>
        <taxon>Fagaceae</taxon>
        <taxon>Fagus</taxon>
    </lineage>
</organism>
<keyword evidence="1" id="KW-1133">Transmembrane helix</keyword>
<keyword evidence="1" id="KW-0812">Transmembrane</keyword>
<sequence>MIALYAKGQSTTRKSTVLETYFGYVPIMMGSVTIPMGQILSPVNPTSGASMGRSFSLSSFICWTSYDGPDSMVNVLPSLGRWIVNVYNRHVDSCLQSSMSFLLLGGGSSRDSMASSAFMFFWVSYMSLDYFFGRASLLKRCTYALSDSPSICLTIEQVSGKVSPSLIANEVVDECPAQLDEQAD</sequence>
<evidence type="ECO:0000256" key="1">
    <source>
        <dbReference type="SAM" id="Phobius"/>
    </source>
</evidence>
<accession>A0A2N9F3I5</accession>
<feature type="transmembrane region" description="Helical" evidence="1">
    <location>
        <begin position="21"/>
        <end position="41"/>
    </location>
</feature>
<dbReference type="AlphaFoldDB" id="A0A2N9F3I5"/>